<reference evidence="1 2" key="1">
    <citation type="submission" date="2019-02" db="EMBL/GenBank/DDBJ databases">
        <title>Draft genome sequences of novel Actinobacteria.</title>
        <authorList>
            <person name="Sahin N."/>
            <person name="Ay H."/>
            <person name="Saygin H."/>
        </authorList>
    </citation>
    <scope>NUCLEOTIDE SEQUENCE [LARGE SCALE GENOMIC DNA]</scope>
    <source>
        <strain evidence="1 2">JCM 30529</strain>
    </source>
</reference>
<keyword evidence="2" id="KW-1185">Reference proteome</keyword>
<evidence type="ECO:0000313" key="1">
    <source>
        <dbReference type="EMBL" id="TDC00033.1"/>
    </source>
</evidence>
<protein>
    <submittedName>
        <fullName evidence="1">Phosphoadenosine phosphosulfate reductase</fullName>
    </submittedName>
</protein>
<dbReference type="InterPro" id="IPR014729">
    <property type="entry name" value="Rossmann-like_a/b/a_fold"/>
</dbReference>
<dbReference type="SUPFAM" id="SSF52402">
    <property type="entry name" value="Adenine nucleotide alpha hydrolases-like"/>
    <property type="match status" value="1"/>
</dbReference>
<evidence type="ECO:0000313" key="2">
    <source>
        <dbReference type="Proteomes" id="UP000295626"/>
    </source>
</evidence>
<proteinExistence type="predicted"/>
<dbReference type="EMBL" id="SMKE01000129">
    <property type="protein sequence ID" value="TDC00033.1"/>
    <property type="molecule type" value="Genomic_DNA"/>
</dbReference>
<comment type="caution">
    <text evidence="1">The sequence shown here is derived from an EMBL/GenBank/DDBJ whole genome shotgun (WGS) entry which is preliminary data.</text>
</comment>
<accession>A0ABY2DJ85</accession>
<name>A0ABY2DJ85_9ACTN</name>
<gene>
    <name evidence="1" type="ORF">E1091_05690</name>
</gene>
<dbReference type="Gene3D" id="3.40.50.620">
    <property type="entry name" value="HUPs"/>
    <property type="match status" value="1"/>
</dbReference>
<dbReference type="Proteomes" id="UP000295626">
    <property type="component" value="Unassembled WGS sequence"/>
</dbReference>
<organism evidence="1 2">
    <name type="scientific">Micromonospora fluostatini</name>
    <dbReference type="NCBI Taxonomy" id="1629071"/>
    <lineage>
        <taxon>Bacteria</taxon>
        <taxon>Bacillati</taxon>
        <taxon>Actinomycetota</taxon>
        <taxon>Actinomycetes</taxon>
        <taxon>Micromonosporales</taxon>
        <taxon>Micromonosporaceae</taxon>
        <taxon>Micromonospora</taxon>
    </lineage>
</organism>
<sequence length="268" mass="29562">MRVFSYGGGVQSTAALVLAAQGRIDFGVFLFANVGDDSEDPATLAYLERYAKPYAALHGIQLIELHRQRRDGTRETLYGRLTKSGGRSLPIPVRMSNGAPGTRSCTADFKIKVIGRHLKATGATADNPATVGVGISLDEIERVNNRRAEPYERPVYPLLDHTPPLRRHDCARIIAAAGLPVPPKSACWFCPFRRPATWAETRRDRPELFQRACDLEALLNQRRTTLGKDPVWLTRFNRPLADAVGIAQDMLPGFDTDDALCDNGACFT</sequence>